<evidence type="ECO:0000313" key="2">
    <source>
        <dbReference type="EMBL" id="TDE15360.1"/>
    </source>
</evidence>
<proteinExistence type="predicted"/>
<sequence length="148" mass="15462">MKEITNLAGGLAGALALNILHETVRRFDSEAPRIDLVGEEALTDIIESTGADAPKGNTLYAATLAGDLISNALYYSAIGLGNEKDILWRGAGYGLMAGAGAVFLTKPLGLNEAPVAKTTKTKVLTATWYLFGGLVAALAIRGLKTVER</sequence>
<keyword evidence="3" id="KW-1185">Reference proteome</keyword>
<keyword evidence="1" id="KW-0472">Membrane</keyword>
<name>A0A4R5DSV8_9BACT</name>
<evidence type="ECO:0000313" key="3">
    <source>
        <dbReference type="Proteomes" id="UP000294850"/>
    </source>
</evidence>
<feature type="transmembrane region" description="Helical" evidence="1">
    <location>
        <begin position="125"/>
        <end position="143"/>
    </location>
</feature>
<evidence type="ECO:0008006" key="4">
    <source>
        <dbReference type="Google" id="ProtNLM"/>
    </source>
</evidence>
<organism evidence="2 3">
    <name type="scientific">Dyadobacter psychrotolerans</name>
    <dbReference type="NCBI Taxonomy" id="2541721"/>
    <lineage>
        <taxon>Bacteria</taxon>
        <taxon>Pseudomonadati</taxon>
        <taxon>Bacteroidota</taxon>
        <taxon>Cytophagia</taxon>
        <taxon>Cytophagales</taxon>
        <taxon>Spirosomataceae</taxon>
        <taxon>Dyadobacter</taxon>
    </lineage>
</organism>
<reference evidence="2 3" key="1">
    <citation type="submission" date="2019-03" db="EMBL/GenBank/DDBJ databases">
        <title>Dyadobacter AR-3-6 sp. nov., isolated from arctic soil.</title>
        <authorList>
            <person name="Chaudhary D.K."/>
        </authorList>
    </citation>
    <scope>NUCLEOTIDE SEQUENCE [LARGE SCALE GENOMIC DNA]</scope>
    <source>
        <strain evidence="2 3">AR-3-6</strain>
    </source>
</reference>
<gene>
    <name evidence="2" type="ORF">E0F88_12660</name>
</gene>
<accession>A0A4R5DSV8</accession>
<dbReference type="OrthoDB" id="677977at2"/>
<protein>
    <recommendedName>
        <fullName evidence="4">DUF1440 domain-containing protein</fullName>
    </recommendedName>
</protein>
<feature type="transmembrane region" description="Helical" evidence="1">
    <location>
        <begin position="86"/>
        <end position="105"/>
    </location>
</feature>
<keyword evidence="1" id="KW-1133">Transmembrane helix</keyword>
<keyword evidence="1" id="KW-0812">Transmembrane</keyword>
<dbReference type="AlphaFoldDB" id="A0A4R5DSV8"/>
<dbReference type="RefSeq" id="WP_131958623.1">
    <property type="nucleotide sequence ID" value="NZ_SMFL01000004.1"/>
</dbReference>
<comment type="caution">
    <text evidence="2">The sequence shown here is derived from an EMBL/GenBank/DDBJ whole genome shotgun (WGS) entry which is preliminary data.</text>
</comment>
<dbReference type="EMBL" id="SMFL01000004">
    <property type="protein sequence ID" value="TDE15360.1"/>
    <property type="molecule type" value="Genomic_DNA"/>
</dbReference>
<evidence type="ECO:0000256" key="1">
    <source>
        <dbReference type="SAM" id="Phobius"/>
    </source>
</evidence>
<dbReference type="Proteomes" id="UP000294850">
    <property type="component" value="Unassembled WGS sequence"/>
</dbReference>